<accession>H1Q0Y5</accession>
<dbReference type="Proteomes" id="UP000016023">
    <property type="component" value="Unassembled WGS sequence"/>
</dbReference>
<evidence type="ECO:0000313" key="1">
    <source>
        <dbReference type="EMBL" id="EHO72813.1"/>
    </source>
</evidence>
<sequence length="35" mass="4331">MPDEYGILRLFGRKRQNKYPVYQSYGRFFNLFAVR</sequence>
<keyword evidence="2" id="KW-1185">Reference proteome</keyword>
<evidence type="ECO:0000313" key="2">
    <source>
        <dbReference type="Proteomes" id="UP000016023"/>
    </source>
</evidence>
<dbReference type="AlphaFoldDB" id="H1Q0Y5"/>
<proteinExistence type="predicted"/>
<name>H1Q0Y5_9BACT</name>
<gene>
    <name evidence="1" type="ORF">HMPREF9140_00573</name>
</gene>
<dbReference type="EMBL" id="AGWK01000018">
    <property type="protein sequence ID" value="EHO72813.1"/>
    <property type="molecule type" value="Genomic_DNA"/>
</dbReference>
<reference evidence="1 2" key="1">
    <citation type="submission" date="2011-12" db="EMBL/GenBank/DDBJ databases">
        <title>The Genome Sequence of Prevotella micans F0438.</title>
        <authorList>
            <consortium name="The Broad Institute Genome Sequencing Platform"/>
            <person name="Earl A."/>
            <person name="Ward D."/>
            <person name="Feldgarden M."/>
            <person name="Gevers D."/>
            <person name="Izard J."/>
            <person name="Baranova O.V."/>
            <person name="Blanton J.M."/>
            <person name="Wade W.G."/>
            <person name="Dewhirst F.E."/>
            <person name="Young S.K."/>
            <person name="Zeng Q."/>
            <person name="Gargeya S."/>
            <person name="Fitzgerald M."/>
            <person name="Haas B."/>
            <person name="Abouelleil A."/>
            <person name="Alvarado L."/>
            <person name="Arachchi H.M."/>
            <person name="Berlin A."/>
            <person name="Chapman S.B."/>
            <person name="Gearin G."/>
            <person name="Goldberg J."/>
            <person name="Griggs A."/>
            <person name="Gujja S."/>
            <person name="Hansen M."/>
            <person name="Heiman D."/>
            <person name="Howarth C."/>
            <person name="Larimer J."/>
            <person name="Lui A."/>
            <person name="MacDonald P.J.P."/>
            <person name="McCowen C."/>
            <person name="Montmayeur A."/>
            <person name="Murphy C."/>
            <person name="Neiman D."/>
            <person name="Pearson M."/>
            <person name="Priest M."/>
            <person name="Roberts A."/>
            <person name="Saif S."/>
            <person name="Shea T."/>
            <person name="Sisk P."/>
            <person name="Stolte C."/>
            <person name="Sykes S."/>
            <person name="Wortman J."/>
            <person name="Nusbaum C."/>
            <person name="Birren B."/>
        </authorList>
    </citation>
    <scope>NUCLEOTIDE SEQUENCE [LARGE SCALE GENOMIC DNA]</scope>
    <source>
        <strain evidence="1 2">F0438</strain>
    </source>
</reference>
<protein>
    <submittedName>
        <fullName evidence="1">Uncharacterized protein</fullName>
    </submittedName>
</protein>
<organism evidence="1 2">
    <name type="scientific">Prevotella micans F0438</name>
    <dbReference type="NCBI Taxonomy" id="883158"/>
    <lineage>
        <taxon>Bacteria</taxon>
        <taxon>Pseudomonadati</taxon>
        <taxon>Bacteroidota</taxon>
        <taxon>Bacteroidia</taxon>
        <taxon>Bacteroidales</taxon>
        <taxon>Prevotellaceae</taxon>
        <taxon>Prevotella</taxon>
    </lineage>
</organism>
<comment type="caution">
    <text evidence="1">The sequence shown here is derived from an EMBL/GenBank/DDBJ whole genome shotgun (WGS) entry which is preliminary data.</text>
</comment>
<dbReference type="HOGENOM" id="CLU_3366512_0_0_10"/>